<dbReference type="AlphaFoldDB" id="A0A5B7GBM6"/>
<evidence type="ECO:0000313" key="1">
    <source>
        <dbReference type="EMBL" id="MPC54757.1"/>
    </source>
</evidence>
<name>A0A5B7GBM6_PORTR</name>
<dbReference type="EMBL" id="VSRR010012613">
    <property type="protein sequence ID" value="MPC54757.1"/>
    <property type="molecule type" value="Genomic_DNA"/>
</dbReference>
<accession>A0A5B7GBM6</accession>
<sequence length="105" mass="11680">MLYTFFLVRSASNQLSMALYLSLSVLAPCPLMHFNGHFSQQTTRHLNHCHLLHRFQESFATAIHSSELPIPVSVSRQSIGFLSLPLTESWRWGGGGRGGRAGVKV</sequence>
<protein>
    <submittedName>
        <fullName evidence="1">Uncharacterized protein</fullName>
    </submittedName>
</protein>
<evidence type="ECO:0000313" key="2">
    <source>
        <dbReference type="Proteomes" id="UP000324222"/>
    </source>
</evidence>
<gene>
    <name evidence="1" type="ORF">E2C01_048682</name>
</gene>
<keyword evidence="2" id="KW-1185">Reference proteome</keyword>
<proteinExistence type="predicted"/>
<comment type="caution">
    <text evidence="1">The sequence shown here is derived from an EMBL/GenBank/DDBJ whole genome shotgun (WGS) entry which is preliminary data.</text>
</comment>
<organism evidence="1 2">
    <name type="scientific">Portunus trituberculatus</name>
    <name type="common">Swimming crab</name>
    <name type="synonym">Neptunus trituberculatus</name>
    <dbReference type="NCBI Taxonomy" id="210409"/>
    <lineage>
        <taxon>Eukaryota</taxon>
        <taxon>Metazoa</taxon>
        <taxon>Ecdysozoa</taxon>
        <taxon>Arthropoda</taxon>
        <taxon>Crustacea</taxon>
        <taxon>Multicrustacea</taxon>
        <taxon>Malacostraca</taxon>
        <taxon>Eumalacostraca</taxon>
        <taxon>Eucarida</taxon>
        <taxon>Decapoda</taxon>
        <taxon>Pleocyemata</taxon>
        <taxon>Brachyura</taxon>
        <taxon>Eubrachyura</taxon>
        <taxon>Portunoidea</taxon>
        <taxon>Portunidae</taxon>
        <taxon>Portuninae</taxon>
        <taxon>Portunus</taxon>
    </lineage>
</organism>
<reference evidence="1 2" key="1">
    <citation type="submission" date="2019-05" db="EMBL/GenBank/DDBJ databases">
        <title>Another draft genome of Portunus trituberculatus and its Hox gene families provides insights of decapod evolution.</title>
        <authorList>
            <person name="Jeong J.-H."/>
            <person name="Song I."/>
            <person name="Kim S."/>
            <person name="Choi T."/>
            <person name="Kim D."/>
            <person name="Ryu S."/>
            <person name="Kim W."/>
        </authorList>
    </citation>
    <scope>NUCLEOTIDE SEQUENCE [LARGE SCALE GENOMIC DNA]</scope>
    <source>
        <tissue evidence="1">Muscle</tissue>
    </source>
</reference>
<dbReference type="Proteomes" id="UP000324222">
    <property type="component" value="Unassembled WGS sequence"/>
</dbReference>